<protein>
    <submittedName>
        <fullName evidence="1">Uncharacterized protein</fullName>
    </submittedName>
</protein>
<dbReference type="RefSeq" id="WP_344603010.1">
    <property type="nucleotide sequence ID" value="NZ_BAAAHE010000010.1"/>
</dbReference>
<dbReference type="EMBL" id="BAAAHE010000010">
    <property type="protein sequence ID" value="GAA0613182.1"/>
    <property type="molecule type" value="Genomic_DNA"/>
</dbReference>
<keyword evidence="2" id="KW-1185">Reference proteome</keyword>
<dbReference type="Gene3D" id="3.90.870.40">
    <property type="match status" value="1"/>
</dbReference>
<reference evidence="1 2" key="1">
    <citation type="journal article" date="2019" name="Int. J. Syst. Evol. Microbiol.">
        <title>The Global Catalogue of Microorganisms (GCM) 10K type strain sequencing project: providing services to taxonomists for standard genome sequencing and annotation.</title>
        <authorList>
            <consortium name="The Broad Institute Genomics Platform"/>
            <consortium name="The Broad Institute Genome Sequencing Center for Infectious Disease"/>
            <person name="Wu L."/>
            <person name="Ma J."/>
        </authorList>
    </citation>
    <scope>NUCLEOTIDE SEQUENCE [LARGE SCALE GENOMIC DNA]</scope>
    <source>
        <strain evidence="1 2">JCM 10671</strain>
    </source>
</reference>
<evidence type="ECO:0000313" key="2">
    <source>
        <dbReference type="Proteomes" id="UP001500957"/>
    </source>
</evidence>
<dbReference type="PANTHER" id="PTHR42959">
    <property type="entry name" value="CARBAMOYLTRANSFERASE"/>
    <property type="match status" value="1"/>
</dbReference>
<name>A0ABN1GK23_9ACTN</name>
<dbReference type="SUPFAM" id="SSF55821">
    <property type="entry name" value="YrdC/RibB"/>
    <property type="match status" value="1"/>
</dbReference>
<dbReference type="InterPro" id="IPR051060">
    <property type="entry name" value="Carbamoyltrans_HypF-like"/>
</dbReference>
<comment type="caution">
    <text evidence="1">The sequence shown here is derived from an EMBL/GenBank/DDBJ whole genome shotgun (WGS) entry which is preliminary data.</text>
</comment>
<dbReference type="InterPro" id="IPR017945">
    <property type="entry name" value="DHBP_synth_RibB-like_a/b_dom"/>
</dbReference>
<sequence length="316" mass="32017">MATGAVATARRTRVHLDEAGPLPMRGVLAAVADSAAALGLGGFARTDTYGLTVEIEGPAEQVAHFLSRIAGGPLGVCWSPGGELAPLGATEFAVLAVSAQRTAATAHRGSDVALCPTCVDALFDKTSPRFLDPTVGCPACRRDESGAVSAATRSELRLTDPAGVPIAGVPLRSAMALLLVGGRILATQDASRTRLYADATRPAAVAALTGVAAATTGSVVALCPDLEWARRLAVVDEDEAAALTSRRNPVLLLEPHPVGPARDLTPAGGPLPVTLPGCGLTHLLTRAAARPLACLDRPAGADPGPAVGILRAEPVI</sequence>
<dbReference type="Gene3D" id="3.30.110.120">
    <property type="match status" value="1"/>
</dbReference>
<dbReference type="Gene3D" id="3.90.870.50">
    <property type="match status" value="1"/>
</dbReference>
<dbReference type="PANTHER" id="PTHR42959:SF1">
    <property type="entry name" value="CARBAMOYLTRANSFERASE HYPF"/>
    <property type="match status" value="1"/>
</dbReference>
<accession>A0ABN1GK23</accession>
<organism evidence="1 2">
    <name type="scientific">Sporichthya brevicatena</name>
    <dbReference type="NCBI Taxonomy" id="171442"/>
    <lineage>
        <taxon>Bacteria</taxon>
        <taxon>Bacillati</taxon>
        <taxon>Actinomycetota</taxon>
        <taxon>Actinomycetes</taxon>
        <taxon>Sporichthyales</taxon>
        <taxon>Sporichthyaceae</taxon>
        <taxon>Sporichthya</taxon>
    </lineage>
</organism>
<gene>
    <name evidence="1" type="ORF">GCM10009547_13840</name>
</gene>
<proteinExistence type="predicted"/>
<dbReference type="Proteomes" id="UP001500957">
    <property type="component" value="Unassembled WGS sequence"/>
</dbReference>
<evidence type="ECO:0000313" key="1">
    <source>
        <dbReference type="EMBL" id="GAA0613182.1"/>
    </source>
</evidence>